<feature type="compositionally biased region" description="Polar residues" evidence="1">
    <location>
        <begin position="1"/>
        <end position="12"/>
    </location>
</feature>
<feature type="region of interest" description="Disordered" evidence="1">
    <location>
        <begin position="1"/>
        <end position="35"/>
    </location>
</feature>
<dbReference type="GO" id="GO:0043248">
    <property type="term" value="P:proteasome assembly"/>
    <property type="evidence" value="ECO:0007669"/>
    <property type="project" value="InterPro"/>
</dbReference>
<proteinExistence type="predicted"/>
<dbReference type="InterPro" id="IPR053720">
    <property type="entry name" value="Psm_Assembly_Chaperone"/>
</dbReference>
<evidence type="ECO:0008006" key="3">
    <source>
        <dbReference type="Google" id="ProtNLM"/>
    </source>
</evidence>
<dbReference type="EMBL" id="HBEF01008474">
    <property type="protein sequence ID" value="CAD8333223.1"/>
    <property type="molecule type" value="Transcribed_RNA"/>
</dbReference>
<evidence type="ECO:0000256" key="1">
    <source>
        <dbReference type="SAM" id="MobiDB-lite"/>
    </source>
</evidence>
<name>A0A7R9ZM44_9STRA</name>
<evidence type="ECO:0000313" key="2">
    <source>
        <dbReference type="EMBL" id="CAD8333223.1"/>
    </source>
</evidence>
<dbReference type="Pfam" id="PF10178">
    <property type="entry name" value="PAC3"/>
    <property type="match status" value="1"/>
</dbReference>
<reference evidence="2" key="1">
    <citation type="submission" date="2021-01" db="EMBL/GenBank/DDBJ databases">
        <authorList>
            <person name="Corre E."/>
            <person name="Pelletier E."/>
            <person name="Niang G."/>
            <person name="Scheremetjew M."/>
            <person name="Finn R."/>
            <person name="Kale V."/>
            <person name="Holt S."/>
            <person name="Cochrane G."/>
            <person name="Meng A."/>
            <person name="Brown T."/>
            <person name="Cohen L."/>
        </authorList>
    </citation>
    <scope>NUCLEOTIDE SEQUENCE</scope>
    <source>
        <strain evidence="2">CCMP3328</strain>
    </source>
</reference>
<accession>A0A7R9ZM44</accession>
<dbReference type="InterPro" id="IPR018788">
    <property type="entry name" value="Proteasome_assmbl_chp_3"/>
</dbReference>
<sequence>MAESITESLSTTHLDDASKTNTSAAATPTFDIRPSPASLPTTTIRSYAIFDIPTDVWVELYGDRIVVGVSQMEGGRVGNYVQCHAQTNPVDQRVEFTVTNVLGAREDGMLGLYARRLTQLLLPHHQRTEFLEVLLAISLRKERQEDTDMFKTVVDVLVKQVVETMGMRR</sequence>
<gene>
    <name evidence="2" type="ORF">CAUS1442_LOCUS5324</name>
</gene>
<dbReference type="Gene3D" id="3.30.230.90">
    <property type="match status" value="1"/>
</dbReference>
<dbReference type="AlphaFoldDB" id="A0A7R9ZM44"/>
<organism evidence="2">
    <name type="scientific">Craspedostauros australis</name>
    <dbReference type="NCBI Taxonomy" id="1486917"/>
    <lineage>
        <taxon>Eukaryota</taxon>
        <taxon>Sar</taxon>
        <taxon>Stramenopiles</taxon>
        <taxon>Ochrophyta</taxon>
        <taxon>Bacillariophyta</taxon>
        <taxon>Bacillariophyceae</taxon>
        <taxon>Bacillariophycidae</taxon>
        <taxon>Naviculales</taxon>
        <taxon>Naviculaceae</taxon>
        <taxon>Craspedostauros</taxon>
    </lineage>
</organism>
<dbReference type="PANTHER" id="PTHR31051">
    <property type="entry name" value="PROTEASOME ASSEMBLY CHAPERONE 3"/>
    <property type="match status" value="1"/>
</dbReference>
<dbReference type="PANTHER" id="PTHR31051:SF1">
    <property type="entry name" value="PROTEASOME ASSEMBLY CHAPERONE 3"/>
    <property type="match status" value="1"/>
</dbReference>
<protein>
    <recommendedName>
        <fullName evidence="3">Proteasome assembly chaperone 3</fullName>
    </recommendedName>
</protein>